<keyword evidence="3" id="KW-1185">Reference proteome</keyword>
<dbReference type="Proteomes" id="UP001152523">
    <property type="component" value="Unassembled WGS sequence"/>
</dbReference>
<name>A0AAV0EUG8_9ASTE</name>
<comment type="caution">
    <text evidence="2">The sequence shown here is derived from an EMBL/GenBank/DDBJ whole genome shotgun (WGS) entry which is preliminary data.</text>
</comment>
<gene>
    <name evidence="2" type="ORF">CEPIT_LOCUS27910</name>
</gene>
<organism evidence="2 3">
    <name type="scientific">Cuscuta epithymum</name>
    <dbReference type="NCBI Taxonomy" id="186058"/>
    <lineage>
        <taxon>Eukaryota</taxon>
        <taxon>Viridiplantae</taxon>
        <taxon>Streptophyta</taxon>
        <taxon>Embryophyta</taxon>
        <taxon>Tracheophyta</taxon>
        <taxon>Spermatophyta</taxon>
        <taxon>Magnoliopsida</taxon>
        <taxon>eudicotyledons</taxon>
        <taxon>Gunneridae</taxon>
        <taxon>Pentapetalae</taxon>
        <taxon>asterids</taxon>
        <taxon>lamiids</taxon>
        <taxon>Solanales</taxon>
        <taxon>Convolvulaceae</taxon>
        <taxon>Cuscuteae</taxon>
        <taxon>Cuscuta</taxon>
        <taxon>Cuscuta subgen. Cuscuta</taxon>
    </lineage>
</organism>
<protein>
    <submittedName>
        <fullName evidence="2">Uncharacterized protein</fullName>
    </submittedName>
</protein>
<proteinExistence type="predicted"/>
<dbReference type="EMBL" id="CAMAPF010000945">
    <property type="protein sequence ID" value="CAH9126922.1"/>
    <property type="molecule type" value="Genomic_DNA"/>
</dbReference>
<keyword evidence="1" id="KW-0812">Transmembrane</keyword>
<keyword evidence="1" id="KW-1133">Transmembrane helix</keyword>
<feature type="transmembrane region" description="Helical" evidence="1">
    <location>
        <begin position="130"/>
        <end position="158"/>
    </location>
</feature>
<feature type="transmembrane region" description="Helical" evidence="1">
    <location>
        <begin position="98"/>
        <end position="118"/>
    </location>
</feature>
<dbReference type="AlphaFoldDB" id="A0AAV0EUG8"/>
<accession>A0AAV0EUG8</accession>
<evidence type="ECO:0000256" key="1">
    <source>
        <dbReference type="SAM" id="Phobius"/>
    </source>
</evidence>
<keyword evidence="1" id="KW-0472">Membrane</keyword>
<evidence type="ECO:0000313" key="2">
    <source>
        <dbReference type="EMBL" id="CAH9126922.1"/>
    </source>
</evidence>
<sequence length="178" mass="19282">MAQIGVCCVGVYLCLGVIAAVLGLVAAYQVKSQVKLERMTMTTKTGRCFSLVVAIEVVLAIVALVGDQMVATAIFIADGPNGDHNARPNRIKLILKILIGWNLVTSAGGGFLLVLEFIHMLKGQKCWTSVHFKILLAAGIVCFARFFGVLFYYVIAILNQDSSNVSNRAPSMFSLSRR</sequence>
<feature type="transmembrane region" description="Helical" evidence="1">
    <location>
        <begin position="51"/>
        <end position="77"/>
    </location>
</feature>
<reference evidence="2" key="1">
    <citation type="submission" date="2022-07" db="EMBL/GenBank/DDBJ databases">
        <authorList>
            <person name="Macas J."/>
            <person name="Novak P."/>
            <person name="Neumann P."/>
        </authorList>
    </citation>
    <scope>NUCLEOTIDE SEQUENCE</scope>
</reference>
<evidence type="ECO:0000313" key="3">
    <source>
        <dbReference type="Proteomes" id="UP001152523"/>
    </source>
</evidence>